<proteinExistence type="predicted"/>
<keyword evidence="3" id="KW-1185">Reference proteome</keyword>
<dbReference type="AlphaFoldDB" id="A0A5P8VT64"/>
<evidence type="ECO:0000256" key="1">
    <source>
        <dbReference type="SAM" id="MobiDB-lite"/>
    </source>
</evidence>
<dbReference type="Proteomes" id="UP000326678">
    <property type="component" value="Chromosome Gxm1"/>
</dbReference>
<evidence type="ECO:0000313" key="3">
    <source>
        <dbReference type="Proteomes" id="UP000326678"/>
    </source>
</evidence>
<dbReference type="KEGG" id="nsh:GXM_01045"/>
<accession>A0A5P8VT64</accession>
<name>A0A5P8VT64_9NOSO</name>
<feature type="compositionally biased region" description="Low complexity" evidence="1">
    <location>
        <begin position="16"/>
        <end position="26"/>
    </location>
</feature>
<dbReference type="EMBL" id="CP045226">
    <property type="protein sequence ID" value="QFS43572.1"/>
    <property type="molecule type" value="Genomic_DNA"/>
</dbReference>
<gene>
    <name evidence="2" type="ORF">GXM_01045</name>
</gene>
<sequence>MGMGNREWGMGRNLFNNSPSSPSSPNYAVETSLPKFPSRLIVE</sequence>
<evidence type="ECO:0000313" key="2">
    <source>
        <dbReference type="EMBL" id="QFS43572.1"/>
    </source>
</evidence>
<organism evidence="2 3">
    <name type="scientific">Nostoc sphaeroides CCNUC1</name>
    <dbReference type="NCBI Taxonomy" id="2653204"/>
    <lineage>
        <taxon>Bacteria</taxon>
        <taxon>Bacillati</taxon>
        <taxon>Cyanobacteriota</taxon>
        <taxon>Cyanophyceae</taxon>
        <taxon>Nostocales</taxon>
        <taxon>Nostocaceae</taxon>
        <taxon>Nostoc</taxon>
    </lineage>
</organism>
<reference evidence="2 3" key="1">
    <citation type="submission" date="2019-10" db="EMBL/GenBank/DDBJ databases">
        <title>Genomic and transcriptomic insights into the perfect genentic adaptation of a filamentous nitrogen-fixing cyanobacterium to rice fields.</title>
        <authorList>
            <person name="Chen Z."/>
        </authorList>
    </citation>
    <scope>NUCLEOTIDE SEQUENCE [LARGE SCALE GENOMIC DNA]</scope>
    <source>
        <strain evidence="2">CCNUC1</strain>
    </source>
</reference>
<feature type="region of interest" description="Disordered" evidence="1">
    <location>
        <begin position="1"/>
        <end position="31"/>
    </location>
</feature>
<protein>
    <submittedName>
        <fullName evidence="2">Uncharacterized protein</fullName>
    </submittedName>
</protein>